<dbReference type="Proteomes" id="UP000007813">
    <property type="component" value="Unassembled WGS sequence"/>
</dbReference>
<dbReference type="AlphaFoldDB" id="J3F048"/>
<dbReference type="EMBL" id="ALJD01000002">
    <property type="protein sequence ID" value="EJN61367.1"/>
    <property type="molecule type" value="Genomic_DNA"/>
</dbReference>
<proteinExistence type="predicted"/>
<evidence type="ECO:0000313" key="2">
    <source>
        <dbReference type="Proteomes" id="UP000007813"/>
    </source>
</evidence>
<name>J3F048_9EURY</name>
<reference evidence="1 2" key="1">
    <citation type="journal article" date="2012" name="J. Bacteriol.">
        <title>Draft Genome Sequence of the Extremely Halophilic Archaeon Halogranum salarium B-1T.</title>
        <authorList>
            <person name="Kim K.K."/>
            <person name="Lee K.C."/>
            <person name="Lee J.S."/>
        </authorList>
    </citation>
    <scope>NUCLEOTIDE SEQUENCE [LARGE SCALE GENOMIC DNA]</scope>
    <source>
        <strain evidence="1 2">B-1</strain>
    </source>
</reference>
<protein>
    <submittedName>
        <fullName evidence="1">Uncharacterized protein</fullName>
    </submittedName>
</protein>
<accession>J3F048</accession>
<organism evidence="1 2">
    <name type="scientific">Halogranum salarium B-1</name>
    <dbReference type="NCBI Taxonomy" id="1210908"/>
    <lineage>
        <taxon>Archaea</taxon>
        <taxon>Methanobacteriati</taxon>
        <taxon>Methanobacteriota</taxon>
        <taxon>Stenosarchaea group</taxon>
        <taxon>Halobacteria</taxon>
        <taxon>Halobacteriales</taxon>
        <taxon>Haloferacaceae</taxon>
    </lineage>
</organism>
<gene>
    <name evidence="1" type="ORF">HSB1_04080</name>
</gene>
<sequence length="45" mass="5314">MLRICGVAIEIRYKLLDICSEKSLCLWIHRSDGFASSLPNRRRRH</sequence>
<evidence type="ECO:0000313" key="1">
    <source>
        <dbReference type="EMBL" id="EJN61367.1"/>
    </source>
</evidence>
<comment type="caution">
    <text evidence="1">The sequence shown here is derived from an EMBL/GenBank/DDBJ whole genome shotgun (WGS) entry which is preliminary data.</text>
</comment>